<keyword evidence="3" id="KW-0156">Chromatin regulator</keyword>
<evidence type="ECO:0000256" key="1">
    <source>
        <dbReference type="ARBA" id="ARBA00004123"/>
    </source>
</evidence>
<organism evidence="10 11">
    <name type="scientific">Coccomyxa viridis</name>
    <dbReference type="NCBI Taxonomy" id="1274662"/>
    <lineage>
        <taxon>Eukaryota</taxon>
        <taxon>Viridiplantae</taxon>
        <taxon>Chlorophyta</taxon>
        <taxon>core chlorophytes</taxon>
        <taxon>Trebouxiophyceae</taxon>
        <taxon>Trebouxiophyceae incertae sedis</taxon>
        <taxon>Coccomyxaceae</taxon>
        <taxon>Coccomyxa</taxon>
    </lineage>
</organism>
<feature type="coiled-coil region" evidence="8">
    <location>
        <begin position="7"/>
        <end position="34"/>
    </location>
</feature>
<name>A0AAV1I2Q5_9CHLO</name>
<keyword evidence="6" id="KW-0804">Transcription</keyword>
<dbReference type="GO" id="GO:0006325">
    <property type="term" value="P:chromatin organization"/>
    <property type="evidence" value="ECO:0007669"/>
    <property type="project" value="UniProtKB-KW"/>
</dbReference>
<comment type="similarity">
    <text evidence="2">Belongs to the EAF6 family.</text>
</comment>
<evidence type="ECO:0000256" key="3">
    <source>
        <dbReference type="ARBA" id="ARBA00022853"/>
    </source>
</evidence>
<dbReference type="GO" id="GO:0000123">
    <property type="term" value="C:histone acetyltransferase complex"/>
    <property type="evidence" value="ECO:0007669"/>
    <property type="project" value="InterPro"/>
</dbReference>
<dbReference type="AlphaFoldDB" id="A0AAV1I2Q5"/>
<proteinExistence type="inferred from homology"/>
<gene>
    <name evidence="10" type="ORF">CVIRNUC_003950</name>
</gene>
<evidence type="ECO:0000256" key="4">
    <source>
        <dbReference type="ARBA" id="ARBA00023015"/>
    </source>
</evidence>
<keyword evidence="4" id="KW-0805">Transcription regulation</keyword>
<dbReference type="GO" id="GO:0005634">
    <property type="term" value="C:nucleus"/>
    <property type="evidence" value="ECO:0007669"/>
    <property type="project" value="UniProtKB-SubCell"/>
</dbReference>
<keyword evidence="5 8" id="KW-0175">Coiled coil</keyword>
<dbReference type="Proteomes" id="UP001314263">
    <property type="component" value="Unassembled WGS sequence"/>
</dbReference>
<evidence type="ECO:0000313" key="10">
    <source>
        <dbReference type="EMBL" id="CAK0772316.1"/>
    </source>
</evidence>
<evidence type="ECO:0000313" key="11">
    <source>
        <dbReference type="Proteomes" id="UP001314263"/>
    </source>
</evidence>
<evidence type="ECO:0000256" key="8">
    <source>
        <dbReference type="SAM" id="Coils"/>
    </source>
</evidence>
<dbReference type="Pfam" id="PF09340">
    <property type="entry name" value="NuA4"/>
    <property type="match status" value="1"/>
</dbReference>
<keyword evidence="7" id="KW-0539">Nucleus</keyword>
<evidence type="ECO:0000256" key="5">
    <source>
        <dbReference type="ARBA" id="ARBA00023054"/>
    </source>
</evidence>
<evidence type="ECO:0000256" key="2">
    <source>
        <dbReference type="ARBA" id="ARBA00010916"/>
    </source>
</evidence>
<comment type="subcellular location">
    <subcellularLocation>
        <location evidence="1">Nucleus</location>
    </subcellularLocation>
</comment>
<evidence type="ECO:0000256" key="7">
    <source>
        <dbReference type="ARBA" id="ARBA00023242"/>
    </source>
</evidence>
<dbReference type="EMBL" id="CAUYUE010000005">
    <property type="protein sequence ID" value="CAK0772316.1"/>
    <property type="molecule type" value="Genomic_DNA"/>
</dbReference>
<evidence type="ECO:0000256" key="6">
    <source>
        <dbReference type="ARBA" id="ARBA00023163"/>
    </source>
</evidence>
<keyword evidence="11" id="KW-1185">Reference proteome</keyword>
<evidence type="ECO:0000256" key="9">
    <source>
        <dbReference type="SAM" id="MobiDB-lite"/>
    </source>
</evidence>
<dbReference type="InterPro" id="IPR015418">
    <property type="entry name" value="Eaf6"/>
</dbReference>
<accession>A0AAV1I2Q5</accession>
<protein>
    <recommendedName>
        <fullName evidence="12">Chromatin modification-related protein MEAF6</fullName>
    </recommendedName>
</protein>
<feature type="region of interest" description="Disordered" evidence="9">
    <location>
        <begin position="78"/>
        <end position="123"/>
    </location>
</feature>
<sequence length="123" mass="13375">MASSAALTALIARREQLEAELQKSEKALFAAESEYLQADHSQCGSVLKGFEGFLSSKDTLRKRARAYRPEDRVFSLSSKSSPATLELEESQRDAEELGGVMGPGRGKVMQASKGAAQKGWQHT</sequence>
<reference evidence="10 11" key="1">
    <citation type="submission" date="2023-10" db="EMBL/GenBank/DDBJ databases">
        <authorList>
            <person name="Maclean D."/>
            <person name="Macfadyen A."/>
        </authorList>
    </citation>
    <scope>NUCLEOTIDE SEQUENCE [LARGE SCALE GENOMIC DNA]</scope>
</reference>
<evidence type="ECO:0008006" key="12">
    <source>
        <dbReference type="Google" id="ProtNLM"/>
    </source>
</evidence>
<dbReference type="PANTHER" id="PTHR13476">
    <property type="entry name" value="CHROMATIN MODIFICATION-RELATED PROTEIN MEAF6"/>
    <property type="match status" value="1"/>
</dbReference>
<comment type="caution">
    <text evidence="10">The sequence shown here is derived from an EMBL/GenBank/DDBJ whole genome shotgun (WGS) entry which is preliminary data.</text>
</comment>